<dbReference type="PANTHER" id="PTHR30349">
    <property type="entry name" value="PHAGE INTEGRASE-RELATED"/>
    <property type="match status" value="1"/>
</dbReference>
<evidence type="ECO:0000259" key="2">
    <source>
        <dbReference type="PROSITE" id="PS51898"/>
    </source>
</evidence>
<dbReference type="InterPro" id="IPR013762">
    <property type="entry name" value="Integrase-like_cat_sf"/>
</dbReference>
<dbReference type="InterPro" id="IPR011010">
    <property type="entry name" value="DNA_brk_join_enz"/>
</dbReference>
<dbReference type="EMBL" id="BARW01033401">
    <property type="protein sequence ID" value="GAJ09375.1"/>
    <property type="molecule type" value="Genomic_DNA"/>
</dbReference>
<name>X1VLW3_9ZZZZ</name>
<protein>
    <recommendedName>
        <fullName evidence="2">Tyr recombinase domain-containing protein</fullName>
    </recommendedName>
</protein>
<dbReference type="InterPro" id="IPR002104">
    <property type="entry name" value="Integrase_catalytic"/>
</dbReference>
<feature type="domain" description="Tyr recombinase" evidence="2">
    <location>
        <begin position="21"/>
        <end position="206"/>
    </location>
</feature>
<dbReference type="GO" id="GO:0003677">
    <property type="term" value="F:DNA binding"/>
    <property type="evidence" value="ECO:0007669"/>
    <property type="project" value="InterPro"/>
</dbReference>
<dbReference type="Gene3D" id="1.10.443.10">
    <property type="entry name" value="Intergrase catalytic core"/>
    <property type="match status" value="1"/>
</dbReference>
<feature type="non-terminal residue" evidence="3">
    <location>
        <position position="1"/>
    </location>
</feature>
<comment type="caution">
    <text evidence="3">The sequence shown here is derived from an EMBL/GenBank/DDBJ whole genome shotgun (WGS) entry which is preliminary data.</text>
</comment>
<dbReference type="AlphaFoldDB" id="X1VLW3"/>
<accession>X1VLW3</accession>
<sequence length="218" mass="24471">EEGLLEENPVKGIRFKAPPLSPVQPYSLEDLKRFFAVCELDIKTGARFTGLRNKAILLLFIDSGLRLSELVHLRLTDLNLEQRWARVIGKGSKIGICPFSAKTAKAIWLYLLERKQRAKSDALWVNEEGRQFSVSGLSSSFVYLKKRAGVNSQGRVHRLRHTAALAYLRGAKDSFLLQLFLRHEDLAMSRRYTQGLKAEEAIEAHRNGASPVEGLGLG</sequence>
<dbReference type="InterPro" id="IPR050090">
    <property type="entry name" value="Tyrosine_recombinase_XerCD"/>
</dbReference>
<evidence type="ECO:0000313" key="3">
    <source>
        <dbReference type="EMBL" id="GAJ09375.1"/>
    </source>
</evidence>
<evidence type="ECO:0000256" key="1">
    <source>
        <dbReference type="ARBA" id="ARBA00023172"/>
    </source>
</evidence>
<dbReference type="GO" id="GO:0006310">
    <property type="term" value="P:DNA recombination"/>
    <property type="evidence" value="ECO:0007669"/>
    <property type="project" value="UniProtKB-KW"/>
</dbReference>
<dbReference type="Pfam" id="PF00589">
    <property type="entry name" value="Phage_integrase"/>
    <property type="match status" value="1"/>
</dbReference>
<organism evidence="3">
    <name type="scientific">marine sediment metagenome</name>
    <dbReference type="NCBI Taxonomy" id="412755"/>
    <lineage>
        <taxon>unclassified sequences</taxon>
        <taxon>metagenomes</taxon>
        <taxon>ecological metagenomes</taxon>
    </lineage>
</organism>
<dbReference type="GO" id="GO:0015074">
    <property type="term" value="P:DNA integration"/>
    <property type="evidence" value="ECO:0007669"/>
    <property type="project" value="InterPro"/>
</dbReference>
<dbReference type="PANTHER" id="PTHR30349:SF81">
    <property type="entry name" value="TYROSINE RECOMBINASE XERC"/>
    <property type="match status" value="1"/>
</dbReference>
<proteinExistence type="predicted"/>
<dbReference type="PROSITE" id="PS51898">
    <property type="entry name" value="TYR_RECOMBINASE"/>
    <property type="match status" value="1"/>
</dbReference>
<gene>
    <name evidence="3" type="ORF">S12H4_52619</name>
</gene>
<reference evidence="3" key="1">
    <citation type="journal article" date="2014" name="Front. Microbiol.">
        <title>High frequency of phylogenetically diverse reductive dehalogenase-homologous genes in deep subseafloor sedimentary metagenomes.</title>
        <authorList>
            <person name="Kawai M."/>
            <person name="Futagami T."/>
            <person name="Toyoda A."/>
            <person name="Takaki Y."/>
            <person name="Nishi S."/>
            <person name="Hori S."/>
            <person name="Arai W."/>
            <person name="Tsubouchi T."/>
            <person name="Morono Y."/>
            <person name="Uchiyama I."/>
            <person name="Ito T."/>
            <person name="Fujiyama A."/>
            <person name="Inagaki F."/>
            <person name="Takami H."/>
        </authorList>
    </citation>
    <scope>NUCLEOTIDE SEQUENCE</scope>
    <source>
        <strain evidence="3">Expedition CK06-06</strain>
    </source>
</reference>
<keyword evidence="1" id="KW-0233">DNA recombination</keyword>
<dbReference type="SUPFAM" id="SSF56349">
    <property type="entry name" value="DNA breaking-rejoining enzymes"/>
    <property type="match status" value="1"/>
</dbReference>